<protein>
    <submittedName>
        <fullName evidence="2">Uncharacterized protein</fullName>
    </submittedName>
</protein>
<dbReference type="Proteomes" id="UP000297245">
    <property type="component" value="Unassembled WGS sequence"/>
</dbReference>
<evidence type="ECO:0000313" key="3">
    <source>
        <dbReference type="Proteomes" id="UP000297245"/>
    </source>
</evidence>
<evidence type="ECO:0000313" key="2">
    <source>
        <dbReference type="EMBL" id="THU82733.1"/>
    </source>
</evidence>
<accession>A0A4S8L344</accession>
<dbReference type="AlphaFoldDB" id="A0A4S8L344"/>
<name>A0A4S8L344_DENBC</name>
<proteinExistence type="predicted"/>
<organism evidence="2 3">
    <name type="scientific">Dendrothele bispora (strain CBS 962.96)</name>
    <dbReference type="NCBI Taxonomy" id="1314807"/>
    <lineage>
        <taxon>Eukaryota</taxon>
        <taxon>Fungi</taxon>
        <taxon>Dikarya</taxon>
        <taxon>Basidiomycota</taxon>
        <taxon>Agaricomycotina</taxon>
        <taxon>Agaricomycetes</taxon>
        <taxon>Agaricomycetidae</taxon>
        <taxon>Agaricales</taxon>
        <taxon>Agaricales incertae sedis</taxon>
        <taxon>Dendrothele</taxon>
    </lineage>
</organism>
<dbReference type="OrthoDB" id="4742101at2759"/>
<dbReference type="EMBL" id="ML179711">
    <property type="protein sequence ID" value="THU82733.1"/>
    <property type="molecule type" value="Genomic_DNA"/>
</dbReference>
<sequence length="128" mass="13074">MSNSWAVLVAEPSFPRTLSGSAASSSTVLPSPPGQAKEFLALDLKVRAGPGQVWGSPGPITINGRAKEGRSEAGPGLDCGNTATTGTSLSWPITAAEHEAIKAKGGCYNCGRSPKDPDWKAHGGTVKT</sequence>
<feature type="region of interest" description="Disordered" evidence="1">
    <location>
        <begin position="52"/>
        <end position="83"/>
    </location>
</feature>
<gene>
    <name evidence="2" type="ORF">K435DRAFT_872003</name>
</gene>
<evidence type="ECO:0000256" key="1">
    <source>
        <dbReference type="SAM" id="MobiDB-lite"/>
    </source>
</evidence>
<keyword evidence="3" id="KW-1185">Reference proteome</keyword>
<reference evidence="2 3" key="1">
    <citation type="journal article" date="2019" name="Nat. Ecol. Evol.">
        <title>Megaphylogeny resolves global patterns of mushroom evolution.</title>
        <authorList>
            <person name="Varga T."/>
            <person name="Krizsan K."/>
            <person name="Foldi C."/>
            <person name="Dima B."/>
            <person name="Sanchez-Garcia M."/>
            <person name="Sanchez-Ramirez S."/>
            <person name="Szollosi G.J."/>
            <person name="Szarkandi J.G."/>
            <person name="Papp V."/>
            <person name="Albert L."/>
            <person name="Andreopoulos W."/>
            <person name="Angelini C."/>
            <person name="Antonin V."/>
            <person name="Barry K.W."/>
            <person name="Bougher N.L."/>
            <person name="Buchanan P."/>
            <person name="Buyck B."/>
            <person name="Bense V."/>
            <person name="Catcheside P."/>
            <person name="Chovatia M."/>
            <person name="Cooper J."/>
            <person name="Damon W."/>
            <person name="Desjardin D."/>
            <person name="Finy P."/>
            <person name="Geml J."/>
            <person name="Haridas S."/>
            <person name="Hughes K."/>
            <person name="Justo A."/>
            <person name="Karasinski D."/>
            <person name="Kautmanova I."/>
            <person name="Kiss B."/>
            <person name="Kocsube S."/>
            <person name="Kotiranta H."/>
            <person name="LaButti K.M."/>
            <person name="Lechner B.E."/>
            <person name="Liimatainen K."/>
            <person name="Lipzen A."/>
            <person name="Lukacs Z."/>
            <person name="Mihaltcheva S."/>
            <person name="Morgado L.N."/>
            <person name="Niskanen T."/>
            <person name="Noordeloos M.E."/>
            <person name="Ohm R.A."/>
            <person name="Ortiz-Santana B."/>
            <person name="Ovrebo C."/>
            <person name="Racz N."/>
            <person name="Riley R."/>
            <person name="Savchenko A."/>
            <person name="Shiryaev A."/>
            <person name="Soop K."/>
            <person name="Spirin V."/>
            <person name="Szebenyi C."/>
            <person name="Tomsovsky M."/>
            <person name="Tulloss R.E."/>
            <person name="Uehling J."/>
            <person name="Grigoriev I.V."/>
            <person name="Vagvolgyi C."/>
            <person name="Papp T."/>
            <person name="Martin F.M."/>
            <person name="Miettinen O."/>
            <person name="Hibbett D.S."/>
            <person name="Nagy L.G."/>
        </authorList>
    </citation>
    <scope>NUCLEOTIDE SEQUENCE [LARGE SCALE GENOMIC DNA]</scope>
    <source>
        <strain evidence="2 3">CBS 962.96</strain>
    </source>
</reference>